<dbReference type="InterPro" id="IPR032675">
    <property type="entry name" value="LRR_dom_sf"/>
</dbReference>
<sequence>MPRKMDRLSNLQILPIFILSKEDPGRSIKELERLENLRGILEIFHLEDAEGKMFTKKGILRERKNVHTLSLHWSDVRRGKNFRRLLELLDDEHDNDVAVLERLQPHSNLKELRIRDFRGAEFPTWLTTGSDLPCLVEMHICGCYKLERIPCFGELPSLKVLHMHDLKKLKCLGVSLQTDRDQGISNEQGLTVAEVKTKALYPSLKKLVLIDLPDLEEWLDDAGLNSPTLEQLTIRKCPKLRKTPNSFHSLKRLVFKEVNGMGISSITSCLSSLISLSINGCDDVQYLSEVVLSNNNLLESLSIAHCSYFQGFLPIPEGEEILASVRLLKINDCCKLFSLDLHYFVYVRELIVSNCKELESLEGLQFLTALEKFKIGPLSQRLHSFPFAIEAKHLKSLRDLRISGWPNIMFLPDQLQHLTTLKFLWIRDFNGLTTLPEWLDKLSSLQRLVIQNCQNIMQLPPEKDLKILTSLMKLYIGNCPLLQEVHNLRTAEAEWTSISQFPVVKFEVPSHLVW</sequence>
<proteinExistence type="predicted"/>
<dbReference type="AlphaFoldDB" id="A0AAP0KWX4"/>
<protein>
    <recommendedName>
        <fullName evidence="1">R13L1/DRL21-like LRR repeat region domain-containing protein</fullName>
    </recommendedName>
</protein>
<feature type="domain" description="R13L1/DRL21-like LRR repeat region" evidence="1">
    <location>
        <begin position="28"/>
        <end position="165"/>
    </location>
</feature>
<comment type="caution">
    <text evidence="2">The sequence shown here is derived from an EMBL/GenBank/DDBJ whole genome shotgun (WGS) entry which is preliminary data.</text>
</comment>
<organism evidence="2 3">
    <name type="scientific">Stephania yunnanensis</name>
    <dbReference type="NCBI Taxonomy" id="152371"/>
    <lineage>
        <taxon>Eukaryota</taxon>
        <taxon>Viridiplantae</taxon>
        <taxon>Streptophyta</taxon>
        <taxon>Embryophyta</taxon>
        <taxon>Tracheophyta</taxon>
        <taxon>Spermatophyta</taxon>
        <taxon>Magnoliopsida</taxon>
        <taxon>Ranunculales</taxon>
        <taxon>Menispermaceae</taxon>
        <taxon>Menispermoideae</taxon>
        <taxon>Cissampelideae</taxon>
        <taxon>Stephania</taxon>
    </lineage>
</organism>
<dbReference type="InterPro" id="IPR056789">
    <property type="entry name" value="LRR_R13L1-DRL21"/>
</dbReference>
<reference evidence="2 3" key="1">
    <citation type="submission" date="2024-01" db="EMBL/GenBank/DDBJ databases">
        <title>Genome assemblies of Stephania.</title>
        <authorList>
            <person name="Yang L."/>
        </authorList>
    </citation>
    <scope>NUCLEOTIDE SEQUENCE [LARGE SCALE GENOMIC DNA]</scope>
    <source>
        <strain evidence="2">YNDBR</strain>
        <tissue evidence="2">Leaf</tissue>
    </source>
</reference>
<dbReference type="Pfam" id="PF25019">
    <property type="entry name" value="LRR_R13L1-DRL21"/>
    <property type="match status" value="2"/>
</dbReference>
<accession>A0AAP0KWX4</accession>
<name>A0AAP0KWX4_9MAGN</name>
<gene>
    <name evidence="2" type="ORF">Syun_006547</name>
</gene>
<feature type="domain" description="R13L1/DRL21-like LRR repeat region" evidence="1">
    <location>
        <begin position="413"/>
        <end position="479"/>
    </location>
</feature>
<dbReference type="PANTHER" id="PTHR47186">
    <property type="entry name" value="LEUCINE-RICH REPEAT-CONTAINING PROTEIN 57"/>
    <property type="match status" value="1"/>
</dbReference>
<dbReference type="Proteomes" id="UP001420932">
    <property type="component" value="Unassembled WGS sequence"/>
</dbReference>
<evidence type="ECO:0000313" key="2">
    <source>
        <dbReference type="EMBL" id="KAK9160206.1"/>
    </source>
</evidence>
<dbReference type="Gene3D" id="3.80.10.10">
    <property type="entry name" value="Ribonuclease Inhibitor"/>
    <property type="match status" value="3"/>
</dbReference>
<keyword evidence="3" id="KW-1185">Reference proteome</keyword>
<dbReference type="PANTHER" id="PTHR47186:SF3">
    <property type="entry name" value="OS09G0267800 PROTEIN"/>
    <property type="match status" value="1"/>
</dbReference>
<dbReference type="EMBL" id="JBBNAF010000003">
    <property type="protein sequence ID" value="KAK9160206.1"/>
    <property type="molecule type" value="Genomic_DNA"/>
</dbReference>
<evidence type="ECO:0000259" key="1">
    <source>
        <dbReference type="Pfam" id="PF25019"/>
    </source>
</evidence>
<dbReference type="SUPFAM" id="SSF52058">
    <property type="entry name" value="L domain-like"/>
    <property type="match status" value="2"/>
</dbReference>
<evidence type="ECO:0000313" key="3">
    <source>
        <dbReference type="Proteomes" id="UP001420932"/>
    </source>
</evidence>